<dbReference type="InterPro" id="IPR014225">
    <property type="entry name" value="Spore_II_D_firmicutes"/>
</dbReference>
<sequence length="347" mass="38963">MHPYRKRKQTANWKKGSLMGFSLLLILILVIPTLIVAPKTLQTSEKKVSVDQPEQRAVSTPTLSEKDSAFSVEVLRTSSNQNETVPLEDYVTRVVASEMPADFELEALKAQALAARTYIVNYLAHAGEEQQVTDTVQHQVYKDEQELKQAWGNDYQWKIKKIKQAVAKTVGEIITYDGQPITPAFFSTSNGYTENAEDYWENSLPYLKSVASPWDEDSPKFLDQKTITLKEVEKALGVTISNTNATLPVTKTESNRVKTIEIGGKTFTGRDLREKLELRSTDFEVTAKNDYLIFTTKGYGHGVGMSQYGANGMAKEGKSYQEIISYYYQGTKVASIEDTTPKLVVRK</sequence>
<evidence type="ECO:0000313" key="2">
    <source>
        <dbReference type="EMBL" id="RBP00553.1"/>
    </source>
</evidence>
<dbReference type="Pfam" id="PF08486">
    <property type="entry name" value="SpoIID"/>
    <property type="match status" value="1"/>
</dbReference>
<dbReference type="GO" id="GO:0030435">
    <property type="term" value="P:sporulation resulting in formation of a cellular spore"/>
    <property type="evidence" value="ECO:0007669"/>
    <property type="project" value="InterPro"/>
</dbReference>
<reference evidence="2 3" key="1">
    <citation type="submission" date="2018-06" db="EMBL/GenBank/DDBJ databases">
        <title>Genomic Encyclopedia of Type Strains, Phase IV (KMG-IV): sequencing the most valuable type-strain genomes for metagenomic binning, comparative biology and taxonomic classification.</title>
        <authorList>
            <person name="Goeker M."/>
        </authorList>
    </citation>
    <scope>NUCLEOTIDE SEQUENCE [LARGE SCALE GENOMIC DNA]</scope>
    <source>
        <strain evidence="2 3">DSM 15140</strain>
    </source>
</reference>
<proteinExistence type="predicted"/>
<dbReference type="PANTHER" id="PTHR30032">
    <property type="entry name" value="N-ACETYLMURAMOYL-L-ALANINE AMIDASE-RELATED"/>
    <property type="match status" value="1"/>
</dbReference>
<dbReference type="InterPro" id="IPR051922">
    <property type="entry name" value="Bact_Sporulation_Assoc"/>
</dbReference>
<evidence type="ECO:0000259" key="1">
    <source>
        <dbReference type="Pfam" id="PF08486"/>
    </source>
</evidence>
<dbReference type="AlphaFoldDB" id="A0A366EE05"/>
<accession>A0A366EE05</accession>
<dbReference type="Proteomes" id="UP000252254">
    <property type="component" value="Unassembled WGS sequence"/>
</dbReference>
<evidence type="ECO:0000313" key="3">
    <source>
        <dbReference type="Proteomes" id="UP000252254"/>
    </source>
</evidence>
<dbReference type="STRING" id="200904.GCA_900168775_00588"/>
<dbReference type="PANTHER" id="PTHR30032:SF4">
    <property type="entry name" value="AMIDASE ENHANCER"/>
    <property type="match status" value="1"/>
</dbReference>
<dbReference type="NCBIfam" id="TIGR02669">
    <property type="entry name" value="SpoIID_LytB"/>
    <property type="match status" value="1"/>
</dbReference>
<gene>
    <name evidence="2" type="ORF">DES48_102317</name>
</gene>
<dbReference type="OrthoDB" id="9794671at2"/>
<comment type="caution">
    <text evidence="2">The sequence shown here is derived from an EMBL/GenBank/DDBJ whole genome shotgun (WGS) entry which is preliminary data.</text>
</comment>
<organism evidence="2 3">
    <name type="scientific">Paraliobacillus ryukyuensis</name>
    <dbReference type="NCBI Taxonomy" id="200904"/>
    <lineage>
        <taxon>Bacteria</taxon>
        <taxon>Bacillati</taxon>
        <taxon>Bacillota</taxon>
        <taxon>Bacilli</taxon>
        <taxon>Bacillales</taxon>
        <taxon>Bacillaceae</taxon>
        <taxon>Paraliobacillus</taxon>
    </lineage>
</organism>
<dbReference type="NCBIfam" id="TIGR02870">
    <property type="entry name" value="spore_II_D"/>
    <property type="match status" value="1"/>
</dbReference>
<dbReference type="InterPro" id="IPR013486">
    <property type="entry name" value="SpoIID/LytB"/>
</dbReference>
<feature type="domain" description="Sporulation stage II protein D amidase enhancer LytB N-terminal" evidence="1">
    <location>
        <begin position="80"/>
        <end position="176"/>
    </location>
</feature>
<dbReference type="RefSeq" id="WP_113867323.1">
    <property type="nucleotide sequence ID" value="NZ_BAABQN010000002.1"/>
</dbReference>
<protein>
    <submittedName>
        <fullName evidence="2">Stage II sporulation protein D</fullName>
    </submittedName>
</protein>
<dbReference type="GO" id="GO:0030288">
    <property type="term" value="C:outer membrane-bounded periplasmic space"/>
    <property type="evidence" value="ECO:0007669"/>
    <property type="project" value="TreeGrafter"/>
</dbReference>
<dbReference type="EMBL" id="QNRI01000002">
    <property type="protein sequence ID" value="RBP00553.1"/>
    <property type="molecule type" value="Genomic_DNA"/>
</dbReference>
<name>A0A366EE05_9BACI</name>
<keyword evidence="3" id="KW-1185">Reference proteome</keyword>
<dbReference type="InterPro" id="IPR013693">
    <property type="entry name" value="SpoIID/LytB_N"/>
</dbReference>